<dbReference type="AlphaFoldDB" id="A0A917YFT4"/>
<organism evidence="1 2">
    <name type="scientific">Streptomyces albiflavescens</name>
    <dbReference type="NCBI Taxonomy" id="1623582"/>
    <lineage>
        <taxon>Bacteria</taxon>
        <taxon>Bacillati</taxon>
        <taxon>Actinomycetota</taxon>
        <taxon>Actinomycetes</taxon>
        <taxon>Kitasatosporales</taxon>
        <taxon>Streptomycetaceae</taxon>
        <taxon>Streptomyces</taxon>
    </lineage>
</organism>
<sequence length="80" mass="8488">MAVFLVEGSPRAGCNVDENVLGVPVAFHRQALRVRYGELRDEARRPVVQDVGSDDGLALLARAEIGKQAERGAVCAGGRA</sequence>
<gene>
    <name evidence="1" type="ORF">GCM10011579_098160</name>
</gene>
<evidence type="ECO:0000313" key="2">
    <source>
        <dbReference type="Proteomes" id="UP000600365"/>
    </source>
</evidence>
<protein>
    <submittedName>
        <fullName evidence="1">Uncharacterized protein</fullName>
    </submittedName>
</protein>
<dbReference type="Proteomes" id="UP000600365">
    <property type="component" value="Unassembled WGS sequence"/>
</dbReference>
<comment type="caution">
    <text evidence="1">The sequence shown here is derived from an EMBL/GenBank/DDBJ whole genome shotgun (WGS) entry which is preliminary data.</text>
</comment>
<proteinExistence type="predicted"/>
<keyword evidence="2" id="KW-1185">Reference proteome</keyword>
<name>A0A917YFT4_9ACTN</name>
<dbReference type="EMBL" id="BMMM01000036">
    <property type="protein sequence ID" value="GGN96570.1"/>
    <property type="molecule type" value="Genomic_DNA"/>
</dbReference>
<evidence type="ECO:0000313" key="1">
    <source>
        <dbReference type="EMBL" id="GGN96570.1"/>
    </source>
</evidence>
<accession>A0A917YFT4</accession>
<reference evidence="1 2" key="1">
    <citation type="journal article" date="2014" name="Int. J. Syst. Evol. Microbiol.">
        <title>Complete genome sequence of Corynebacterium casei LMG S-19264T (=DSM 44701T), isolated from a smear-ripened cheese.</title>
        <authorList>
            <consortium name="US DOE Joint Genome Institute (JGI-PGF)"/>
            <person name="Walter F."/>
            <person name="Albersmeier A."/>
            <person name="Kalinowski J."/>
            <person name="Ruckert C."/>
        </authorList>
    </citation>
    <scope>NUCLEOTIDE SEQUENCE [LARGE SCALE GENOMIC DNA]</scope>
    <source>
        <strain evidence="1 2">CGMCC 4.7111</strain>
    </source>
</reference>